<dbReference type="Pfam" id="PF04059">
    <property type="entry name" value="RRM_2"/>
    <property type="match status" value="1"/>
</dbReference>
<feature type="domain" description="Mei2-like C-terminal RNA recognition motif" evidence="1">
    <location>
        <begin position="168"/>
        <end position="248"/>
    </location>
</feature>
<organism evidence="2 3">
    <name type="scientific">Cucumis sativus</name>
    <name type="common">Cucumber</name>
    <dbReference type="NCBI Taxonomy" id="3659"/>
    <lineage>
        <taxon>Eukaryota</taxon>
        <taxon>Viridiplantae</taxon>
        <taxon>Streptophyta</taxon>
        <taxon>Embryophyta</taxon>
        <taxon>Tracheophyta</taxon>
        <taxon>Spermatophyta</taxon>
        <taxon>Magnoliopsida</taxon>
        <taxon>eudicotyledons</taxon>
        <taxon>Gunneridae</taxon>
        <taxon>Pentapetalae</taxon>
        <taxon>rosids</taxon>
        <taxon>fabids</taxon>
        <taxon>Cucurbitales</taxon>
        <taxon>Cucurbitaceae</taxon>
        <taxon>Benincaseae</taxon>
        <taxon>Cucumis</taxon>
    </lineage>
</organism>
<keyword evidence="3" id="KW-1185">Reference proteome</keyword>
<dbReference type="AlphaFoldDB" id="A0A0A0KYM0"/>
<reference evidence="2 3" key="3">
    <citation type="journal article" date="2010" name="BMC Genomics">
        <title>Transcriptome sequencing and comparative analysis of cucumber flowers with different sex types.</title>
        <authorList>
            <person name="Guo S."/>
            <person name="Zheng Y."/>
            <person name="Joung J.G."/>
            <person name="Liu S."/>
            <person name="Zhang Z."/>
            <person name="Crasta O.R."/>
            <person name="Sobral B.W."/>
            <person name="Xu Y."/>
            <person name="Huang S."/>
            <person name="Fei Z."/>
        </authorList>
    </citation>
    <scope>NUCLEOTIDE SEQUENCE [LARGE SCALE GENOMIC DNA]</scope>
    <source>
        <strain evidence="3">cv. 9930</strain>
    </source>
</reference>
<reference evidence="2 3" key="1">
    <citation type="journal article" date="2009" name="Nat. Genet.">
        <title>The genome of the cucumber, Cucumis sativus L.</title>
        <authorList>
            <person name="Huang S."/>
            <person name="Li R."/>
            <person name="Zhang Z."/>
            <person name="Li L."/>
            <person name="Gu X."/>
            <person name="Fan W."/>
            <person name="Lucas W.J."/>
            <person name="Wang X."/>
            <person name="Xie B."/>
            <person name="Ni P."/>
            <person name="Ren Y."/>
            <person name="Zhu H."/>
            <person name="Li J."/>
            <person name="Lin K."/>
            <person name="Jin W."/>
            <person name="Fei Z."/>
            <person name="Li G."/>
            <person name="Staub J."/>
            <person name="Kilian A."/>
            <person name="van der Vossen E.A."/>
            <person name="Wu Y."/>
            <person name="Guo J."/>
            <person name="He J."/>
            <person name="Jia Z."/>
            <person name="Ren Y."/>
            <person name="Tian G."/>
            <person name="Lu Y."/>
            <person name="Ruan J."/>
            <person name="Qian W."/>
            <person name="Wang M."/>
            <person name="Huang Q."/>
            <person name="Li B."/>
            <person name="Xuan Z."/>
            <person name="Cao J."/>
            <person name="Asan"/>
            <person name="Wu Z."/>
            <person name="Zhang J."/>
            <person name="Cai Q."/>
            <person name="Bai Y."/>
            <person name="Zhao B."/>
            <person name="Han Y."/>
            <person name="Li Y."/>
            <person name="Li X."/>
            <person name="Wang S."/>
            <person name="Shi Q."/>
            <person name="Liu S."/>
            <person name="Cho W.K."/>
            <person name="Kim J.Y."/>
            <person name="Xu Y."/>
            <person name="Heller-Uszynska K."/>
            <person name="Miao H."/>
            <person name="Cheng Z."/>
            <person name="Zhang S."/>
            <person name="Wu J."/>
            <person name="Yang Y."/>
            <person name="Kang H."/>
            <person name="Li M."/>
            <person name="Liang H."/>
            <person name="Ren X."/>
            <person name="Shi Z."/>
            <person name="Wen M."/>
            <person name="Jian M."/>
            <person name="Yang H."/>
            <person name="Zhang G."/>
            <person name="Yang Z."/>
            <person name="Chen R."/>
            <person name="Liu S."/>
            <person name="Li J."/>
            <person name="Ma L."/>
            <person name="Liu H."/>
            <person name="Zhou Y."/>
            <person name="Zhao J."/>
            <person name="Fang X."/>
            <person name="Li G."/>
            <person name="Fang L."/>
            <person name="Li Y."/>
            <person name="Liu D."/>
            <person name="Zheng H."/>
            <person name="Zhang Y."/>
            <person name="Qin N."/>
            <person name="Li Z."/>
            <person name="Yang G."/>
            <person name="Yang S."/>
            <person name="Bolund L."/>
            <person name="Kristiansen K."/>
            <person name="Zheng H."/>
            <person name="Li S."/>
            <person name="Zhang X."/>
            <person name="Yang H."/>
            <person name="Wang J."/>
            <person name="Sun R."/>
            <person name="Zhang B."/>
            <person name="Jiang S."/>
            <person name="Wang J."/>
            <person name="Du Y."/>
            <person name="Li S."/>
        </authorList>
    </citation>
    <scope>NUCLEOTIDE SEQUENCE [LARGE SCALE GENOMIC DNA]</scope>
    <source>
        <strain evidence="3">cv. 9930</strain>
    </source>
</reference>
<evidence type="ECO:0000313" key="2">
    <source>
        <dbReference type="EMBL" id="KGN54593.1"/>
    </source>
</evidence>
<name>A0A0A0KYM0_CUCSA</name>
<sequence>MGFSLNPNADPFFYTAPFSSPPMKLQCSPIPRLILGPVPLHANYLVPYLHQHHHPMFSGFFNGIVPPQVALCSPRSDGFCGGGGGGGSISYSQPQRCEGDRKMKWVPTKLHFDVADDNNNSDQVLPFRTQTTTLMIKNIPNQFRQNHLLNILDKHCKWKNASYEKKHSLDSCRRSEYDFVYLPMDFRKYWYDGQISNLGYAFVNFTNPTAASEFREAFHRRRWDVAVSKKVCEIKIAKLQGLKALNNALKDKIFWCHADSYLPVMLEPSSDGYRRYRAMPVGKRMDRPPPGSKKK</sequence>
<dbReference type="Proteomes" id="UP000029981">
    <property type="component" value="Chromosome 4"/>
</dbReference>
<reference evidence="2 3" key="4">
    <citation type="journal article" date="2011" name="BMC Genomics">
        <title>RNA-Seq improves annotation of protein-coding genes in the cucumber genome.</title>
        <authorList>
            <person name="Li Z."/>
            <person name="Zhang Z."/>
            <person name="Yan P."/>
            <person name="Huang S."/>
            <person name="Fei Z."/>
            <person name="Lin K."/>
        </authorList>
    </citation>
    <scope>NUCLEOTIDE SEQUENCE [LARGE SCALE GENOMIC DNA]</scope>
    <source>
        <strain evidence="3">cv. 9930</strain>
    </source>
</reference>
<dbReference type="OrthoDB" id="417481at2759"/>
<reference evidence="2 3" key="2">
    <citation type="journal article" date="2009" name="PLoS ONE">
        <title>An integrated genetic and cytogenetic map of the cucumber genome.</title>
        <authorList>
            <person name="Ren Y."/>
            <person name="Zhang Z."/>
            <person name="Liu J."/>
            <person name="Staub J.E."/>
            <person name="Han Y."/>
            <person name="Cheng Z."/>
            <person name="Li X."/>
            <person name="Lu J."/>
            <person name="Miao H."/>
            <person name="Kang H."/>
            <person name="Xie B."/>
            <person name="Gu X."/>
            <person name="Wang X."/>
            <person name="Du Y."/>
            <person name="Jin W."/>
            <person name="Huang S."/>
        </authorList>
    </citation>
    <scope>NUCLEOTIDE SEQUENCE [LARGE SCALE GENOMIC DNA]</scope>
    <source>
        <strain evidence="3">cv. 9930</strain>
    </source>
</reference>
<proteinExistence type="predicted"/>
<dbReference type="InterPro" id="IPR012677">
    <property type="entry name" value="Nucleotide-bd_a/b_plait_sf"/>
</dbReference>
<protein>
    <recommendedName>
        <fullName evidence="1">Mei2-like C-terminal RNA recognition motif domain-containing protein</fullName>
    </recommendedName>
</protein>
<dbReference type="Gramene" id="KGN54593">
    <property type="protein sequence ID" value="KGN54593"/>
    <property type="gene ID" value="Csa_4G374120"/>
</dbReference>
<dbReference type="InterPro" id="IPR007201">
    <property type="entry name" value="Mei2-like_Rrm_C"/>
</dbReference>
<evidence type="ECO:0000259" key="1">
    <source>
        <dbReference type="Pfam" id="PF04059"/>
    </source>
</evidence>
<accession>A0A0A0KYM0</accession>
<dbReference type="EMBL" id="CM002925">
    <property type="protein sequence ID" value="KGN54593.1"/>
    <property type="molecule type" value="Genomic_DNA"/>
</dbReference>
<dbReference type="SUPFAM" id="SSF54928">
    <property type="entry name" value="RNA-binding domain, RBD"/>
    <property type="match status" value="1"/>
</dbReference>
<evidence type="ECO:0000313" key="3">
    <source>
        <dbReference type="Proteomes" id="UP000029981"/>
    </source>
</evidence>
<gene>
    <name evidence="2" type="ORF">Csa_4G374120</name>
</gene>
<dbReference type="InterPro" id="IPR035979">
    <property type="entry name" value="RBD_domain_sf"/>
</dbReference>
<dbReference type="Gene3D" id="3.30.70.330">
    <property type="match status" value="1"/>
</dbReference>
<dbReference type="GO" id="GO:1990904">
    <property type="term" value="C:ribonucleoprotein complex"/>
    <property type="evidence" value="ECO:0000318"/>
    <property type="project" value="GO_Central"/>
</dbReference>
<dbReference type="GO" id="GO:0003723">
    <property type="term" value="F:RNA binding"/>
    <property type="evidence" value="ECO:0000318"/>
    <property type="project" value="GO_Central"/>
</dbReference>